<feature type="domain" description="Phorbol-ester/DAG-type" evidence="5">
    <location>
        <begin position="339"/>
        <end position="393"/>
    </location>
</feature>
<dbReference type="PROSITE" id="PS50081">
    <property type="entry name" value="ZF_DAG_PE_2"/>
    <property type="match status" value="2"/>
</dbReference>
<evidence type="ECO:0000256" key="2">
    <source>
        <dbReference type="ARBA" id="ARBA00022737"/>
    </source>
</evidence>
<feature type="coiled-coil region" evidence="4">
    <location>
        <begin position="569"/>
        <end position="610"/>
    </location>
</feature>
<evidence type="ECO:0000256" key="1">
    <source>
        <dbReference type="ARBA" id="ARBA00022723"/>
    </source>
</evidence>
<evidence type="ECO:0000256" key="4">
    <source>
        <dbReference type="SAM" id="Coils"/>
    </source>
</evidence>
<protein>
    <recommendedName>
        <fullName evidence="5">Phorbol-ester/DAG-type domain-containing protein</fullName>
    </recommendedName>
</protein>
<evidence type="ECO:0000259" key="5">
    <source>
        <dbReference type="PROSITE" id="PS50081"/>
    </source>
</evidence>
<keyword evidence="7" id="KW-1185">Reference proteome</keyword>
<organism evidence="6 7">
    <name type="scientific">Nyssa sinensis</name>
    <dbReference type="NCBI Taxonomy" id="561372"/>
    <lineage>
        <taxon>Eukaryota</taxon>
        <taxon>Viridiplantae</taxon>
        <taxon>Streptophyta</taxon>
        <taxon>Embryophyta</taxon>
        <taxon>Tracheophyta</taxon>
        <taxon>Spermatophyta</taxon>
        <taxon>Magnoliopsida</taxon>
        <taxon>eudicotyledons</taxon>
        <taxon>Gunneridae</taxon>
        <taxon>Pentapetalae</taxon>
        <taxon>asterids</taxon>
        <taxon>Cornales</taxon>
        <taxon>Nyssaceae</taxon>
        <taxon>Nyssa</taxon>
    </lineage>
</organism>
<dbReference type="OrthoDB" id="1596030at2759"/>
<reference evidence="6 7" key="1">
    <citation type="submission" date="2019-09" db="EMBL/GenBank/DDBJ databases">
        <title>A chromosome-level genome assembly of the Chinese tupelo Nyssa sinensis.</title>
        <authorList>
            <person name="Yang X."/>
            <person name="Kang M."/>
            <person name="Yang Y."/>
            <person name="Xiong H."/>
            <person name="Wang M."/>
            <person name="Zhang Z."/>
            <person name="Wang Z."/>
            <person name="Wu H."/>
            <person name="Ma T."/>
            <person name="Liu J."/>
            <person name="Xi Z."/>
        </authorList>
    </citation>
    <scope>NUCLEOTIDE SEQUENCE [LARGE SCALE GENOMIC DNA]</scope>
    <source>
        <strain evidence="6">J267</strain>
        <tissue evidence="6">Leaf</tissue>
    </source>
</reference>
<dbReference type="PANTHER" id="PTHR46288:SF27">
    <property type="entry name" value="CYSTEINE_HISTIDINE-RICH C1 DOMAIN FAMILY PROTEIN"/>
    <property type="match status" value="1"/>
</dbReference>
<dbReference type="Gene3D" id="3.30.60.20">
    <property type="match status" value="1"/>
</dbReference>
<keyword evidence="2" id="KW-0677">Repeat</keyword>
<keyword evidence="4" id="KW-0175">Coiled coil</keyword>
<accession>A0A5J4ZQQ0</accession>
<dbReference type="InterPro" id="IPR046349">
    <property type="entry name" value="C1-like_sf"/>
</dbReference>
<dbReference type="Proteomes" id="UP000325577">
    <property type="component" value="Linkage Group LG5"/>
</dbReference>
<dbReference type="InterPro" id="IPR002219">
    <property type="entry name" value="PKC_DAG/PE"/>
</dbReference>
<dbReference type="Pfam" id="PF03107">
    <property type="entry name" value="C1_2"/>
    <property type="match status" value="6"/>
</dbReference>
<feature type="domain" description="Phorbol-ester/DAG-type" evidence="5">
    <location>
        <begin position="395"/>
        <end position="443"/>
    </location>
</feature>
<proteinExistence type="predicted"/>
<dbReference type="AlphaFoldDB" id="A0A5J4ZQQ0"/>
<gene>
    <name evidence="6" type="ORF">F0562_011687</name>
</gene>
<dbReference type="SMART" id="SM00109">
    <property type="entry name" value="C1"/>
    <property type="match status" value="4"/>
</dbReference>
<name>A0A5J4ZQQ0_9ASTE</name>
<dbReference type="SUPFAM" id="SSF57889">
    <property type="entry name" value="Cysteine-rich domain"/>
    <property type="match status" value="5"/>
</dbReference>
<evidence type="ECO:0000313" key="7">
    <source>
        <dbReference type="Proteomes" id="UP000325577"/>
    </source>
</evidence>
<dbReference type="EMBL" id="CM018048">
    <property type="protein sequence ID" value="KAA8521025.1"/>
    <property type="molecule type" value="Genomic_DNA"/>
</dbReference>
<dbReference type="GO" id="GO:0046872">
    <property type="term" value="F:metal ion binding"/>
    <property type="evidence" value="ECO:0007669"/>
    <property type="project" value="UniProtKB-KW"/>
</dbReference>
<sequence>MNFFPVFKSNSPTIHCISISMERMKKEGMETMMYVTHKHALVLREKEKSHETFCDVCRRIIVGSAYDCEQRKCDFSIHRSCAKFPQQIQHPFHPQHPLTFLASPPPDDDSKKSDCSACGMIGWEFIYHCSDCQFSLDVACAALTPTTDHQDQSNNQLQLQILSHPHPLIICDHNDKYSPVFCSACWLPMEDLNLICVCLECKCLLHQSCTYFPEEIKHPFHPEHPLPLLHRAPYESEGFGCNACRRGSYGFTYNCFQCRFDLDVHCASLIPITQDQEHQTHQRLRHPHPLLLCSKKANFPYPCNACKLPFKDSIYVCLPCRNLLHKSCSELPEKIEHPFHRLHPLTLRKTSRRISCRACRKFTTGFAYGCWSCRFQVHTRCAWPIPPSIRSECHNHRLALLNIKAERSLCNSCKKHCNAPFFSCVECNFNLHLHCCPKLPPTIKHKSHLHPLTFTNSLIKGDPDQDHEDDHKEFYCSVCEEKRDLSDPSYYCAECHYIAHFHCVFSEVIHLLKEERSLAWENGGTELDTPINVVKEDTDEMVRDVSSSSLVELDHEEIEKLPPKEETEIEELHREVEVEETKLEALKTEVEEQEAKVTVLKTKFKALEVKYEQR</sequence>
<dbReference type="PANTHER" id="PTHR46288">
    <property type="entry name" value="PHORBOL-ESTER/DAG-TYPE DOMAIN-CONTAINING PROTEIN"/>
    <property type="match status" value="1"/>
</dbReference>
<keyword evidence="1" id="KW-0479">Metal-binding</keyword>
<keyword evidence="3" id="KW-0862">Zinc</keyword>
<evidence type="ECO:0000256" key="3">
    <source>
        <dbReference type="ARBA" id="ARBA00022833"/>
    </source>
</evidence>
<dbReference type="InterPro" id="IPR004146">
    <property type="entry name" value="DC1"/>
</dbReference>
<evidence type="ECO:0000313" key="6">
    <source>
        <dbReference type="EMBL" id="KAA8521025.1"/>
    </source>
</evidence>